<dbReference type="PRINTS" id="PR00032">
    <property type="entry name" value="HTHARAC"/>
</dbReference>
<dbReference type="PROSITE" id="PS00041">
    <property type="entry name" value="HTH_ARAC_FAMILY_1"/>
    <property type="match status" value="1"/>
</dbReference>
<keyword evidence="3" id="KW-0804">Transcription</keyword>
<dbReference type="InterPro" id="IPR037923">
    <property type="entry name" value="HTH-like"/>
</dbReference>
<dbReference type="OrthoDB" id="9813413at2"/>
<dbReference type="AlphaFoldDB" id="A0A163KKV1"/>
<comment type="caution">
    <text evidence="5">The sequence shown here is derived from an EMBL/GenBank/DDBJ whole genome shotgun (WGS) entry which is preliminary data.</text>
</comment>
<keyword evidence="1" id="KW-0805">Transcription regulation</keyword>
<dbReference type="Gene3D" id="2.60.120.280">
    <property type="entry name" value="Regulatory protein AraC"/>
    <property type="match status" value="1"/>
</dbReference>
<dbReference type="SUPFAM" id="SSF51215">
    <property type="entry name" value="Regulatory protein AraC"/>
    <property type="match status" value="1"/>
</dbReference>
<dbReference type="SMART" id="SM00342">
    <property type="entry name" value="HTH_ARAC"/>
    <property type="match status" value="1"/>
</dbReference>
<organism evidence="5 6">
    <name type="scientific">Paenibacillus glucanolyticus</name>
    <dbReference type="NCBI Taxonomy" id="59843"/>
    <lineage>
        <taxon>Bacteria</taxon>
        <taxon>Bacillati</taxon>
        <taxon>Bacillota</taxon>
        <taxon>Bacilli</taxon>
        <taxon>Bacillales</taxon>
        <taxon>Paenibacillaceae</taxon>
        <taxon>Paenibacillus</taxon>
    </lineage>
</organism>
<dbReference type="STRING" id="59843.A3958_15355"/>
<dbReference type="Pfam" id="PF12833">
    <property type="entry name" value="HTH_18"/>
    <property type="match status" value="1"/>
</dbReference>
<dbReference type="SUPFAM" id="SSF46689">
    <property type="entry name" value="Homeodomain-like"/>
    <property type="match status" value="2"/>
</dbReference>
<dbReference type="InterPro" id="IPR020449">
    <property type="entry name" value="Tscrpt_reg_AraC-type_HTH"/>
</dbReference>
<dbReference type="RefSeq" id="WP_006208632.1">
    <property type="nucleotide sequence ID" value="NZ_CBCSBX010000005.1"/>
</dbReference>
<dbReference type="InterPro" id="IPR018062">
    <property type="entry name" value="HTH_AraC-typ_CS"/>
</dbReference>
<evidence type="ECO:0000259" key="4">
    <source>
        <dbReference type="PROSITE" id="PS01124"/>
    </source>
</evidence>
<dbReference type="InterPro" id="IPR009057">
    <property type="entry name" value="Homeodomain-like_sf"/>
</dbReference>
<feature type="domain" description="HTH araC/xylS-type" evidence="4">
    <location>
        <begin position="189"/>
        <end position="286"/>
    </location>
</feature>
<dbReference type="PANTHER" id="PTHR43280:SF2">
    <property type="entry name" value="HTH-TYPE TRANSCRIPTIONAL REGULATOR EXSA"/>
    <property type="match status" value="1"/>
</dbReference>
<dbReference type="InterPro" id="IPR003313">
    <property type="entry name" value="AraC-bd"/>
</dbReference>
<dbReference type="Pfam" id="PF02311">
    <property type="entry name" value="AraC_binding"/>
    <property type="match status" value="1"/>
</dbReference>
<dbReference type="Proteomes" id="UP000076796">
    <property type="component" value="Unassembled WGS sequence"/>
</dbReference>
<dbReference type="GeneID" id="97557277"/>
<dbReference type="GO" id="GO:0003700">
    <property type="term" value="F:DNA-binding transcription factor activity"/>
    <property type="evidence" value="ECO:0007669"/>
    <property type="project" value="InterPro"/>
</dbReference>
<dbReference type="KEGG" id="pglu:A3958_15355"/>
<name>A0A163KKV1_9BACL</name>
<protein>
    <submittedName>
        <fullName evidence="5">AraC family transcriptional regulator</fullName>
    </submittedName>
</protein>
<dbReference type="EMBL" id="LWMH01000001">
    <property type="protein sequence ID" value="KZS47317.1"/>
    <property type="molecule type" value="Genomic_DNA"/>
</dbReference>
<evidence type="ECO:0000313" key="5">
    <source>
        <dbReference type="EMBL" id="KZS47317.1"/>
    </source>
</evidence>
<sequence length="299" mass="34063">MSILPDHTLYTIGMNPSPGGHDLNLLFSGEGTPVPRHKIGPIIHDYCLIHTVLTGEGVFECAGTVHHCTAGDTFVILPGVLFSYEAHERNPWHYNWVALQEKGTHMLLADMGITPAKPIIPCTDEAELDALASMYRHIRLGFNQSDQPWLEDLQASGWLRLLLHKLAMLNREHLPSNSRDVPDIERGVRQTERWISTQYHQQLSIDQMAKTLGYHRAHLSKIFKQQTGLSPMQYLMKVRMEKAKSLMKSSFSIHEIASSVGFNDALYFSKQFRRWTGMTPSEYKFSLEKGERTSQHQNP</sequence>
<evidence type="ECO:0000256" key="3">
    <source>
        <dbReference type="ARBA" id="ARBA00023163"/>
    </source>
</evidence>
<proteinExistence type="predicted"/>
<dbReference type="PANTHER" id="PTHR43280">
    <property type="entry name" value="ARAC-FAMILY TRANSCRIPTIONAL REGULATOR"/>
    <property type="match status" value="1"/>
</dbReference>
<evidence type="ECO:0000256" key="1">
    <source>
        <dbReference type="ARBA" id="ARBA00023015"/>
    </source>
</evidence>
<dbReference type="GO" id="GO:0043565">
    <property type="term" value="F:sequence-specific DNA binding"/>
    <property type="evidence" value="ECO:0007669"/>
    <property type="project" value="InterPro"/>
</dbReference>
<evidence type="ECO:0000313" key="6">
    <source>
        <dbReference type="Proteomes" id="UP000076796"/>
    </source>
</evidence>
<dbReference type="PROSITE" id="PS01124">
    <property type="entry name" value="HTH_ARAC_FAMILY_2"/>
    <property type="match status" value="1"/>
</dbReference>
<reference evidence="5" key="1">
    <citation type="journal article" date="2016" name="Genome Announc.">
        <title>Draft genomes of two strains of Paenibacillus glucanolyticus with capability to degrade lignocellulose.</title>
        <authorList>
            <person name="Mathews S.L."/>
            <person name="Pawlak J."/>
            <person name="Grunden A.M."/>
        </authorList>
    </citation>
    <scope>NUCLEOTIDE SEQUENCE [LARGE SCALE GENOMIC DNA]</scope>
    <source>
        <strain evidence="5">SLM1</strain>
    </source>
</reference>
<dbReference type="InterPro" id="IPR018060">
    <property type="entry name" value="HTH_AraC"/>
</dbReference>
<keyword evidence="6" id="KW-1185">Reference proteome</keyword>
<accession>A0A163KKV1</accession>
<dbReference type="CDD" id="cd06986">
    <property type="entry name" value="cupin_MmsR-like_N"/>
    <property type="match status" value="1"/>
</dbReference>
<keyword evidence="2" id="KW-0238">DNA-binding</keyword>
<dbReference type="Gene3D" id="1.10.10.60">
    <property type="entry name" value="Homeodomain-like"/>
    <property type="match status" value="2"/>
</dbReference>
<evidence type="ECO:0000256" key="2">
    <source>
        <dbReference type="ARBA" id="ARBA00023125"/>
    </source>
</evidence>
<gene>
    <name evidence="5" type="ORF">AWU65_15975</name>
</gene>